<evidence type="ECO:0000313" key="3">
    <source>
        <dbReference type="Proteomes" id="UP000325116"/>
    </source>
</evidence>
<gene>
    <name evidence="2" type="ORF">EPJ80_04825</name>
</gene>
<dbReference type="RefSeq" id="WP_147758119.1">
    <property type="nucleotide sequence ID" value="NZ_SAXT01000003.1"/>
</dbReference>
<evidence type="ECO:0000313" key="2">
    <source>
        <dbReference type="EMBL" id="TXJ12925.1"/>
    </source>
</evidence>
<dbReference type="EMBL" id="SAXT01000003">
    <property type="protein sequence ID" value="TXJ12925.1"/>
    <property type="molecule type" value="Genomic_DNA"/>
</dbReference>
<protein>
    <recommendedName>
        <fullName evidence="4">DUF4374 domain-containing protein</fullName>
    </recommendedName>
</protein>
<organism evidence="2 3">
    <name type="scientific">Brachyspira aalborgi</name>
    <dbReference type="NCBI Taxonomy" id="29522"/>
    <lineage>
        <taxon>Bacteria</taxon>
        <taxon>Pseudomonadati</taxon>
        <taxon>Spirochaetota</taxon>
        <taxon>Spirochaetia</taxon>
        <taxon>Brachyspirales</taxon>
        <taxon>Brachyspiraceae</taxon>
        <taxon>Brachyspira</taxon>
    </lineage>
</organism>
<dbReference type="AlphaFoldDB" id="A0A5C8CJ47"/>
<dbReference type="Proteomes" id="UP000325116">
    <property type="component" value="Unassembled WGS sequence"/>
</dbReference>
<dbReference type="PROSITE" id="PS51257">
    <property type="entry name" value="PROKAR_LIPOPROTEIN"/>
    <property type="match status" value="1"/>
</dbReference>
<comment type="caution">
    <text evidence="2">The sequence shown here is derived from an EMBL/GenBank/DDBJ whole genome shotgun (WGS) entry which is preliminary data.</text>
</comment>
<reference evidence="2 3" key="1">
    <citation type="journal article" date="1992" name="Lakartidningen">
        <title>[Penicillin V and not amoxicillin is the first choice preparation in acute otitis].</title>
        <authorList>
            <person name="Kamme C."/>
            <person name="Lundgren K."/>
            <person name="Prellner K."/>
        </authorList>
    </citation>
    <scope>NUCLEOTIDE SEQUENCE [LARGE SCALE GENOMIC DNA]</scope>
    <source>
        <strain evidence="2 3">W1</strain>
    </source>
</reference>
<proteinExistence type="predicted"/>
<feature type="chain" id="PRO_5023081014" description="DUF4374 domain-containing protein" evidence="1">
    <location>
        <begin position="22"/>
        <end position="406"/>
    </location>
</feature>
<accession>A0A5C8CJ47</accession>
<name>A0A5C8CJ47_9SPIR</name>
<evidence type="ECO:0000256" key="1">
    <source>
        <dbReference type="SAM" id="SignalP"/>
    </source>
</evidence>
<keyword evidence="1" id="KW-0732">Signal</keyword>
<feature type="signal peptide" evidence="1">
    <location>
        <begin position="1"/>
        <end position="21"/>
    </location>
</feature>
<sequence length="406" mass="46414">MIKLKLLTILFLSVLSFSCKKEILNPDNIPSRTIFKEEPIANLAIPSKDATVKVKPVESIYQTGNTYLIYNCYHVFFDFNGKYYITAIDKCDYDANAKTVKYTNIDFHHLLEIDINDDFKMKEVTNYFATRNNPETNDLYNKIQSIVNGEAWTNANKIYIQTNGQWYSSSDITNWQAESNKPADAKQKAKTELYKIPIKAGNGKTYTYAYAAGGKDFSITRLTNRMRQQANRLEYQFDFKNEDFNNHHMFDLGLNTDGITNAKFRLNPTNYIGNDTNYVYMGATSADGQLWIMPVKKDGKDYLIRLVEHGGPEMYLISDLQSNTIKYKAEYQKSLAKSLELSSTNANINDIRNAAYETIFNDANYKANKYFLDVVNNMGAKGGDDGIYVSSSKPITHYVIEIVDIE</sequence>
<evidence type="ECO:0008006" key="4">
    <source>
        <dbReference type="Google" id="ProtNLM"/>
    </source>
</evidence>